<dbReference type="PANTHER" id="PTHR33112:SF16">
    <property type="entry name" value="HETEROKARYON INCOMPATIBILITY DOMAIN-CONTAINING PROTEIN"/>
    <property type="match status" value="1"/>
</dbReference>
<dbReference type="InterPro" id="IPR010730">
    <property type="entry name" value="HET"/>
</dbReference>
<name>A0A2J6QRL5_HYAVF</name>
<proteinExistence type="predicted"/>
<protein>
    <submittedName>
        <fullName evidence="2">HET-domain-containing protein</fullName>
    </submittedName>
</protein>
<dbReference type="Proteomes" id="UP000235786">
    <property type="component" value="Unassembled WGS sequence"/>
</dbReference>
<dbReference type="OrthoDB" id="3486565at2759"/>
<keyword evidence="3" id="KW-1185">Reference proteome</keyword>
<gene>
    <name evidence="2" type="ORF">L207DRAFT_446319</name>
</gene>
<evidence type="ECO:0000313" key="2">
    <source>
        <dbReference type="EMBL" id="PMD28906.1"/>
    </source>
</evidence>
<evidence type="ECO:0000259" key="1">
    <source>
        <dbReference type="Pfam" id="PF06985"/>
    </source>
</evidence>
<feature type="non-terminal residue" evidence="2">
    <location>
        <position position="330"/>
    </location>
</feature>
<dbReference type="Pfam" id="PF06985">
    <property type="entry name" value="HET"/>
    <property type="match status" value="1"/>
</dbReference>
<organism evidence="2 3">
    <name type="scientific">Hyaloscypha variabilis (strain UAMH 11265 / GT02V1 / F)</name>
    <name type="common">Meliniomyces variabilis</name>
    <dbReference type="NCBI Taxonomy" id="1149755"/>
    <lineage>
        <taxon>Eukaryota</taxon>
        <taxon>Fungi</taxon>
        <taxon>Dikarya</taxon>
        <taxon>Ascomycota</taxon>
        <taxon>Pezizomycotina</taxon>
        <taxon>Leotiomycetes</taxon>
        <taxon>Helotiales</taxon>
        <taxon>Hyaloscyphaceae</taxon>
        <taxon>Hyaloscypha</taxon>
        <taxon>Hyaloscypha variabilis</taxon>
    </lineage>
</organism>
<feature type="domain" description="Heterokaryon incompatibility" evidence="1">
    <location>
        <begin position="57"/>
        <end position="214"/>
    </location>
</feature>
<accession>A0A2J6QRL5</accession>
<evidence type="ECO:0000313" key="3">
    <source>
        <dbReference type="Proteomes" id="UP000235786"/>
    </source>
</evidence>
<dbReference type="STRING" id="1149755.A0A2J6QRL5"/>
<dbReference type="EMBL" id="KZ613981">
    <property type="protein sequence ID" value="PMD28906.1"/>
    <property type="molecule type" value="Genomic_DNA"/>
</dbReference>
<dbReference type="AlphaFoldDB" id="A0A2J6QRL5"/>
<dbReference type="PANTHER" id="PTHR33112">
    <property type="entry name" value="DOMAIN PROTEIN, PUTATIVE-RELATED"/>
    <property type="match status" value="1"/>
</dbReference>
<reference evidence="2 3" key="1">
    <citation type="submission" date="2016-04" db="EMBL/GenBank/DDBJ databases">
        <title>A degradative enzymes factory behind the ericoid mycorrhizal symbiosis.</title>
        <authorList>
            <consortium name="DOE Joint Genome Institute"/>
            <person name="Martino E."/>
            <person name="Morin E."/>
            <person name="Grelet G."/>
            <person name="Kuo A."/>
            <person name="Kohler A."/>
            <person name="Daghino S."/>
            <person name="Barry K."/>
            <person name="Choi C."/>
            <person name="Cichocki N."/>
            <person name="Clum A."/>
            <person name="Copeland A."/>
            <person name="Hainaut M."/>
            <person name="Haridas S."/>
            <person name="Labutti K."/>
            <person name="Lindquist E."/>
            <person name="Lipzen A."/>
            <person name="Khouja H.-R."/>
            <person name="Murat C."/>
            <person name="Ohm R."/>
            <person name="Olson A."/>
            <person name="Spatafora J."/>
            <person name="Veneault-Fourrey C."/>
            <person name="Henrissat B."/>
            <person name="Grigoriev I."/>
            <person name="Martin F."/>
            <person name="Perotto S."/>
        </authorList>
    </citation>
    <scope>NUCLEOTIDE SEQUENCE [LARGE SCALE GENOMIC DNA]</scope>
    <source>
        <strain evidence="2 3">F</strain>
    </source>
</reference>
<sequence>MNFVQDCLDTCIKNHRSCQLVDPPLPKRVLFFEANTLLDAPFLVHLYIPKRLDRQPYAALSHCWGSKEDQMHILKAEKENLTTLESSILWNRLSKTFQDGITVASKLGLQYIWIDSLCIIQDDKDDWIIEAAKMGEIYQNAYVTIAAASSPSNRVHFLKDRSSFSHPVPVKFYGPQKASVPRRILAQIGIAKPKTAFDSQIAGPLSSRAWTFQERALSTRIVHFSDEGIVYECLQNARRESSISSFPSILSRWEQFKPISSLQEKDAVKMRNKLQIFWREVLINYTARYITFRTDILPALSSTAARMHNLIESPYLAGLWQDRFVEDLCW</sequence>